<evidence type="ECO:0000313" key="2">
    <source>
        <dbReference type="EMBL" id="GHB38288.1"/>
    </source>
</evidence>
<accession>A0ABQ3EGK1</accession>
<reference evidence="3" key="1">
    <citation type="journal article" date="2019" name="Int. J. Syst. Evol. Microbiol.">
        <title>The Global Catalogue of Microorganisms (GCM) 10K type strain sequencing project: providing services to taxonomists for standard genome sequencing and annotation.</title>
        <authorList>
            <consortium name="The Broad Institute Genomics Platform"/>
            <consortium name="The Broad Institute Genome Sequencing Center for Infectious Disease"/>
            <person name="Wu L."/>
            <person name="Ma J."/>
        </authorList>
    </citation>
    <scope>NUCLEOTIDE SEQUENCE [LARGE SCALE GENOMIC DNA]</scope>
    <source>
        <strain evidence="3">KCTC 12861</strain>
    </source>
</reference>
<dbReference type="Proteomes" id="UP000637980">
    <property type="component" value="Unassembled WGS sequence"/>
</dbReference>
<sequence length="73" mass="8254">MPACVLALIREHFSPSKQVSRPERLTDKKHHASHGKRKKAEHFQIFTIFGITVIIDHDEPPNALQHTAYVSAA</sequence>
<evidence type="ECO:0000313" key="3">
    <source>
        <dbReference type="Proteomes" id="UP000637980"/>
    </source>
</evidence>
<feature type="compositionally biased region" description="Basic residues" evidence="1">
    <location>
        <begin position="27"/>
        <end position="39"/>
    </location>
</feature>
<dbReference type="EMBL" id="BMXE01000005">
    <property type="protein sequence ID" value="GHB38288.1"/>
    <property type="molecule type" value="Genomic_DNA"/>
</dbReference>
<name>A0ABQ3EGK1_9HYPH</name>
<protein>
    <submittedName>
        <fullName evidence="2">Uncharacterized protein</fullName>
    </submittedName>
</protein>
<evidence type="ECO:0000256" key="1">
    <source>
        <dbReference type="SAM" id="MobiDB-lite"/>
    </source>
</evidence>
<organism evidence="2 3">
    <name type="scientific">Pseudovibrio japonicus</name>
    <dbReference type="NCBI Taxonomy" id="366534"/>
    <lineage>
        <taxon>Bacteria</taxon>
        <taxon>Pseudomonadati</taxon>
        <taxon>Pseudomonadota</taxon>
        <taxon>Alphaproteobacteria</taxon>
        <taxon>Hyphomicrobiales</taxon>
        <taxon>Stappiaceae</taxon>
        <taxon>Pseudovibrio</taxon>
    </lineage>
</organism>
<keyword evidence="3" id="KW-1185">Reference proteome</keyword>
<feature type="compositionally biased region" description="Basic and acidic residues" evidence="1">
    <location>
        <begin position="15"/>
        <end position="26"/>
    </location>
</feature>
<gene>
    <name evidence="2" type="ORF">GCM10007094_29590</name>
</gene>
<comment type="caution">
    <text evidence="2">The sequence shown here is derived from an EMBL/GenBank/DDBJ whole genome shotgun (WGS) entry which is preliminary data.</text>
</comment>
<proteinExistence type="predicted"/>
<feature type="region of interest" description="Disordered" evidence="1">
    <location>
        <begin position="15"/>
        <end position="39"/>
    </location>
</feature>